<feature type="region of interest" description="Disordered" evidence="1">
    <location>
        <begin position="451"/>
        <end position="490"/>
    </location>
</feature>
<evidence type="ECO:0000313" key="2">
    <source>
        <dbReference type="EMBL" id="KAG5659498.1"/>
    </source>
</evidence>
<dbReference type="EMBL" id="JAGPUO010000011">
    <property type="protein sequence ID" value="KAG5659498.1"/>
    <property type="molecule type" value="Genomic_DNA"/>
</dbReference>
<gene>
    <name evidence="2" type="ORF">KAF25_002057</name>
</gene>
<comment type="caution">
    <text evidence="2">The sequence shown here is derived from an EMBL/GenBank/DDBJ whole genome shotgun (WGS) entry which is preliminary data.</text>
</comment>
<proteinExistence type="predicted"/>
<dbReference type="AlphaFoldDB" id="A0A9P7H0A0"/>
<evidence type="ECO:0000256" key="1">
    <source>
        <dbReference type="SAM" id="MobiDB-lite"/>
    </source>
</evidence>
<feature type="compositionally biased region" description="Polar residues" evidence="1">
    <location>
        <begin position="460"/>
        <end position="483"/>
    </location>
</feature>
<keyword evidence="3" id="KW-1185">Reference proteome</keyword>
<reference evidence="2" key="1">
    <citation type="submission" date="2021-04" db="EMBL/GenBank/DDBJ databases">
        <title>Draft genome of Fusarium avenaceum strain F156N33, isolated from an atmospheric sample in Virginia.</title>
        <authorList>
            <person name="Yang S."/>
            <person name="Vinatzer B.A."/>
            <person name="Coleman J."/>
        </authorList>
    </citation>
    <scope>NUCLEOTIDE SEQUENCE</scope>
    <source>
        <strain evidence="2">F156N33</strain>
    </source>
</reference>
<evidence type="ECO:0000313" key="3">
    <source>
        <dbReference type="Proteomes" id="UP000782241"/>
    </source>
</evidence>
<sequence>MSDISDTHAALLWDMQCLDIPTKRLSDSPSETFERSYLPENSMEVNPTILQELAKRRLPPPTWRIDSREAFEERSHEQADFRVFRQNITSDHQRLASETSLQTMTDWTNYRMTQQPVTGPTGQDELMAELEVIYAGLAKVESNLTTEAHIISPCVEPLVKDSGFSRWSEQSRIETSTLKDDLSQAGISEGLHTQRSRQDFSGHSQSHNLEFRSFARKISLHCRTWRRISDRLLPLLRREQHLASSQQWVEVMKLSSSLIHLLNENESTVANADTALVGALARIEAILNRLKLRFRCRYDKLEQKVGLAEAIFEFPNNFRHLCTTMPWTIAPALLILWGVCWMFFGSPSPPLQNPTAAGPTTSPSPVLDGFLDGYPSTDTSDYLQYLNIPYADGYGCQENVQSFVHDDLDLSGSFFDPLSVTQDTPHDQGFSHVGHLLQTSNFNLEMLDQDSDDTRRLPETTASDTQPQSHQTQYRQSATNISGHESETQW</sequence>
<accession>A0A9P7H0A0</accession>
<name>A0A9P7H0A0_9HYPO</name>
<organism evidence="2 3">
    <name type="scientific">Fusarium avenaceum</name>
    <dbReference type="NCBI Taxonomy" id="40199"/>
    <lineage>
        <taxon>Eukaryota</taxon>
        <taxon>Fungi</taxon>
        <taxon>Dikarya</taxon>
        <taxon>Ascomycota</taxon>
        <taxon>Pezizomycotina</taxon>
        <taxon>Sordariomycetes</taxon>
        <taxon>Hypocreomycetidae</taxon>
        <taxon>Hypocreales</taxon>
        <taxon>Nectriaceae</taxon>
        <taxon>Fusarium</taxon>
        <taxon>Fusarium tricinctum species complex</taxon>
    </lineage>
</organism>
<protein>
    <submittedName>
        <fullName evidence="2">Uncharacterized protein</fullName>
    </submittedName>
</protein>
<dbReference type="Proteomes" id="UP000782241">
    <property type="component" value="Unassembled WGS sequence"/>
</dbReference>